<proteinExistence type="predicted"/>
<keyword evidence="3" id="KW-1185">Reference proteome</keyword>
<protein>
    <submittedName>
        <fullName evidence="2">Uncharacterized protein</fullName>
    </submittedName>
</protein>
<feature type="compositionally biased region" description="Polar residues" evidence="1">
    <location>
        <begin position="180"/>
        <end position="189"/>
    </location>
</feature>
<feature type="compositionally biased region" description="Low complexity" evidence="1">
    <location>
        <begin position="207"/>
        <end position="216"/>
    </location>
</feature>
<dbReference type="EMBL" id="JAPWTK010000001">
    <property type="protein sequence ID" value="KAJ8963151.1"/>
    <property type="molecule type" value="Genomic_DNA"/>
</dbReference>
<dbReference type="Proteomes" id="UP001162162">
    <property type="component" value="Unassembled WGS sequence"/>
</dbReference>
<feature type="compositionally biased region" description="Polar residues" evidence="1">
    <location>
        <begin position="257"/>
        <end position="268"/>
    </location>
</feature>
<feature type="compositionally biased region" description="Low complexity" evidence="1">
    <location>
        <begin position="245"/>
        <end position="256"/>
    </location>
</feature>
<comment type="caution">
    <text evidence="2">The sequence shown here is derived from an EMBL/GenBank/DDBJ whole genome shotgun (WGS) entry which is preliminary data.</text>
</comment>
<evidence type="ECO:0000313" key="2">
    <source>
        <dbReference type="EMBL" id="KAJ8963151.1"/>
    </source>
</evidence>
<organism evidence="2 3">
    <name type="scientific">Aromia moschata</name>
    <dbReference type="NCBI Taxonomy" id="1265417"/>
    <lineage>
        <taxon>Eukaryota</taxon>
        <taxon>Metazoa</taxon>
        <taxon>Ecdysozoa</taxon>
        <taxon>Arthropoda</taxon>
        <taxon>Hexapoda</taxon>
        <taxon>Insecta</taxon>
        <taxon>Pterygota</taxon>
        <taxon>Neoptera</taxon>
        <taxon>Endopterygota</taxon>
        <taxon>Coleoptera</taxon>
        <taxon>Polyphaga</taxon>
        <taxon>Cucujiformia</taxon>
        <taxon>Chrysomeloidea</taxon>
        <taxon>Cerambycidae</taxon>
        <taxon>Cerambycinae</taxon>
        <taxon>Callichromatini</taxon>
        <taxon>Aromia</taxon>
    </lineage>
</organism>
<evidence type="ECO:0000313" key="3">
    <source>
        <dbReference type="Proteomes" id="UP001162162"/>
    </source>
</evidence>
<accession>A0AAV8ZFF5</accession>
<evidence type="ECO:0000256" key="1">
    <source>
        <dbReference type="SAM" id="MobiDB-lite"/>
    </source>
</evidence>
<sequence length="409" mass="44612">MNNTHGDSIEIEFAVDHQSNGDVFKISRRDVHYNSLYNCFIRMKIVSGNVVIESDSGMPFSPPLTDTSKKNSCLSISGPILIAIGSQDNFPVSISKVKVNGVDLQDLRGSICFLIGNRDPPLALDQRSTLGTLQKTPLVVDDIIYNEPGSGSGCPDTDDECQVTPSSGYEDHLISPFISHTSKHQTTPESIPCDDEDCFSGSGSGEGSESIDGLDSATTDKDDFYWESTTASTTGQPQITISRATTPSTTVHVSTTAEPTTRTWTSVKTTDPSFDVQVASTTISTSSGSNEVSEFSNGLYSTTTDKIQYYWETTRRQPQMTNPRPTAKSTTVPSRFDIAHEAYQTSTPDYDSPYEEHDISPDYEDGVIEDYVTEDNIKPPAGVPPSVDEKHERNLLIPAISVGNVFNRN</sequence>
<feature type="region of interest" description="Disordered" evidence="1">
    <location>
        <begin position="243"/>
        <end position="268"/>
    </location>
</feature>
<gene>
    <name evidence="2" type="ORF">NQ318_018616</name>
</gene>
<name>A0AAV8ZFF5_9CUCU</name>
<dbReference type="AlphaFoldDB" id="A0AAV8ZFF5"/>
<reference evidence="2" key="1">
    <citation type="journal article" date="2023" name="Insect Mol. Biol.">
        <title>Genome sequencing provides insights into the evolution of gene families encoding plant cell wall-degrading enzymes in longhorned beetles.</title>
        <authorList>
            <person name="Shin N.R."/>
            <person name="Okamura Y."/>
            <person name="Kirsch R."/>
            <person name="Pauchet Y."/>
        </authorList>
    </citation>
    <scope>NUCLEOTIDE SEQUENCE</scope>
    <source>
        <strain evidence="2">AMC_N1</strain>
    </source>
</reference>
<feature type="region of interest" description="Disordered" evidence="1">
    <location>
        <begin position="180"/>
        <end position="220"/>
    </location>
</feature>